<evidence type="ECO:0000256" key="3">
    <source>
        <dbReference type="ARBA" id="ARBA00022448"/>
    </source>
</evidence>
<feature type="transmembrane region" description="Helical" evidence="10">
    <location>
        <begin position="223"/>
        <end position="245"/>
    </location>
</feature>
<evidence type="ECO:0000256" key="8">
    <source>
        <dbReference type="ARBA" id="ARBA00023136"/>
    </source>
</evidence>
<feature type="transmembrane region" description="Helical" evidence="10">
    <location>
        <begin position="90"/>
        <end position="115"/>
    </location>
</feature>
<evidence type="ECO:0000256" key="6">
    <source>
        <dbReference type="ARBA" id="ARBA00022989"/>
    </source>
</evidence>
<accession>A0A2L1UKW5</accession>
<dbReference type="InterPro" id="IPR050368">
    <property type="entry name" value="ClC-type_chloride_channel"/>
</dbReference>
<dbReference type="Gene3D" id="1.10.3080.10">
    <property type="entry name" value="Clc chloride channel"/>
    <property type="match status" value="1"/>
</dbReference>
<dbReference type="PANTHER" id="PTHR43427">
    <property type="entry name" value="CHLORIDE CHANNEL PROTEIN CLC-E"/>
    <property type="match status" value="1"/>
</dbReference>
<dbReference type="OrthoDB" id="2729535at2"/>
<feature type="transmembrane region" description="Helical" evidence="10">
    <location>
        <begin position="147"/>
        <end position="170"/>
    </location>
</feature>
<evidence type="ECO:0000256" key="1">
    <source>
        <dbReference type="ARBA" id="ARBA00004651"/>
    </source>
</evidence>
<keyword evidence="12" id="KW-1185">Reference proteome</keyword>
<protein>
    <recommendedName>
        <fullName evidence="10">Putative ion-transport protein BV494_00940</fullName>
    </recommendedName>
</protein>
<dbReference type="Proteomes" id="UP000239197">
    <property type="component" value="Chromosome"/>
</dbReference>
<dbReference type="GO" id="GO:0005886">
    <property type="term" value="C:plasma membrane"/>
    <property type="evidence" value="ECO:0007669"/>
    <property type="project" value="UniProtKB-SubCell"/>
</dbReference>
<evidence type="ECO:0000256" key="4">
    <source>
        <dbReference type="ARBA" id="ARBA00022475"/>
    </source>
</evidence>
<evidence type="ECO:0000256" key="5">
    <source>
        <dbReference type="ARBA" id="ARBA00022692"/>
    </source>
</evidence>
<proteinExistence type="inferred from homology"/>
<comment type="subcellular location">
    <subcellularLocation>
        <location evidence="1 10">Cell membrane</location>
        <topology evidence="1 10">Multi-pass membrane protein</topology>
    </subcellularLocation>
</comment>
<dbReference type="InterPro" id="IPR014743">
    <property type="entry name" value="Cl-channel_core"/>
</dbReference>
<evidence type="ECO:0000256" key="10">
    <source>
        <dbReference type="HAMAP-Rule" id="MF_01115"/>
    </source>
</evidence>
<evidence type="ECO:0000256" key="2">
    <source>
        <dbReference type="ARBA" id="ARBA00009476"/>
    </source>
</evidence>
<dbReference type="CDD" id="cd00400">
    <property type="entry name" value="Voltage_gated_ClC"/>
    <property type="match status" value="1"/>
</dbReference>
<sequence>MFHPRARLMLAFALPAIVIGVLSSLILVVIMMLAGALQTLLWQNIPAVLNVNTQSAGWTMFMLTLTGIGVGALIKYMPGHAGPDPATESLIGAPVAISSLTGLALALMLGLAGGVSLGPEYPITVINIALAAAFGARFMPKVPTTDWVILAAAGTIGALFGTPIAAALIFSQTLGTNKDVPLWDRLFAPLLAAGAGAITTDQFFQPDFSLSIPAYDSSRLIDVFSGSVVVLIAIALGMLAVWLFPHMHRLFNSVQNPVLRLGLGGFVLGLLALIGGEITLFKGLDEMKELAHSNQLFEMGPLLAITLTKLAALVVAAACGFRGGRIFPAVFVGVSLGLMLHQYAPDVPAAITVSCAVMGMVLVVTRDGWLSLFMAAAVVPGLKLLPLLCIVMLPAWLMLAGKPLMLVAKQSVRRQDPDAD</sequence>
<dbReference type="PRINTS" id="PR00762">
    <property type="entry name" value="CLCHANNEL"/>
</dbReference>
<feature type="transmembrane region" description="Helical" evidence="10">
    <location>
        <begin position="57"/>
        <end position="78"/>
    </location>
</feature>
<dbReference type="EMBL" id="CP019062">
    <property type="protein sequence ID" value="AVF33575.1"/>
    <property type="molecule type" value="Genomic_DNA"/>
</dbReference>
<dbReference type="Pfam" id="PF00654">
    <property type="entry name" value="Voltage_CLC"/>
    <property type="match status" value="1"/>
</dbReference>
<keyword evidence="7 10" id="KW-0406">Ion transport</keyword>
<gene>
    <name evidence="11" type="ORF">BV494_00940</name>
</gene>
<evidence type="ECO:0000313" key="11">
    <source>
        <dbReference type="EMBL" id="AVF33575.1"/>
    </source>
</evidence>
<keyword evidence="4 10" id="KW-1003">Cell membrane</keyword>
<feature type="transmembrane region" description="Helical" evidence="10">
    <location>
        <begin position="301"/>
        <end position="319"/>
    </location>
</feature>
<dbReference type="GO" id="GO:0015108">
    <property type="term" value="F:chloride transmembrane transporter activity"/>
    <property type="evidence" value="ECO:0007669"/>
    <property type="project" value="InterPro"/>
</dbReference>
<dbReference type="InterPro" id="IPR022969">
    <property type="entry name" value="Chloride_channel_YfeO"/>
</dbReference>
<dbReference type="RefSeq" id="WP_104921149.1">
    <property type="nucleotide sequence ID" value="NZ_CP019062.1"/>
</dbReference>
<feature type="transmembrane region" description="Helical" evidence="10">
    <location>
        <begin position="372"/>
        <end position="397"/>
    </location>
</feature>
<feature type="transmembrane region" description="Helical" evidence="10">
    <location>
        <begin position="326"/>
        <end position="343"/>
    </location>
</feature>
<organism evidence="11 12">
    <name type="scientific">Rahnella sikkimica</name>
    <dbReference type="NCBI Taxonomy" id="1805933"/>
    <lineage>
        <taxon>Bacteria</taxon>
        <taxon>Pseudomonadati</taxon>
        <taxon>Pseudomonadota</taxon>
        <taxon>Gammaproteobacteria</taxon>
        <taxon>Enterobacterales</taxon>
        <taxon>Yersiniaceae</taxon>
        <taxon>Rahnella</taxon>
    </lineage>
</organism>
<feature type="transmembrane region" description="Helical" evidence="10">
    <location>
        <begin position="349"/>
        <end position="365"/>
    </location>
</feature>
<keyword evidence="9 10" id="KW-0407">Ion channel</keyword>
<dbReference type="SUPFAM" id="SSF81340">
    <property type="entry name" value="Clc chloride channel"/>
    <property type="match status" value="1"/>
</dbReference>
<dbReference type="GO" id="GO:0005216">
    <property type="term" value="F:monoatomic ion channel activity"/>
    <property type="evidence" value="ECO:0007669"/>
    <property type="project" value="UniProtKB-UniRule"/>
</dbReference>
<name>A0A2L1UKW5_9GAMM</name>
<evidence type="ECO:0000313" key="12">
    <source>
        <dbReference type="Proteomes" id="UP000239197"/>
    </source>
</evidence>
<comment type="similarity">
    <text evidence="2 10">Belongs to the chloride channel (TC 2.A.49) family.</text>
</comment>
<keyword evidence="8 10" id="KW-0472">Membrane</keyword>
<dbReference type="KEGG" id="rox:BV494_00940"/>
<feature type="transmembrane region" description="Helical" evidence="10">
    <location>
        <begin position="121"/>
        <end position="140"/>
    </location>
</feature>
<reference evidence="12" key="1">
    <citation type="submission" date="2017-01" db="EMBL/GenBank/DDBJ databases">
        <title>Genome sequence of Rouxiella sp. ERMR1:05.</title>
        <authorList>
            <person name="Kumar R."/>
            <person name="Singh D."/>
            <person name="Kumar S."/>
        </authorList>
    </citation>
    <scope>NUCLEOTIDE SEQUENCE [LARGE SCALE GENOMIC DNA]</scope>
    <source>
        <strain evidence="12">ERMR1:05</strain>
    </source>
</reference>
<dbReference type="HAMAP" id="MF_01115">
    <property type="entry name" value="CLC_YfeO"/>
    <property type="match status" value="1"/>
</dbReference>
<feature type="transmembrane region" description="Helical" evidence="10">
    <location>
        <begin position="12"/>
        <end position="37"/>
    </location>
</feature>
<dbReference type="NCBIfam" id="NF002971">
    <property type="entry name" value="PRK03655.1"/>
    <property type="match status" value="1"/>
</dbReference>
<evidence type="ECO:0000256" key="9">
    <source>
        <dbReference type="ARBA" id="ARBA00023303"/>
    </source>
</evidence>
<evidence type="ECO:0000256" key="7">
    <source>
        <dbReference type="ARBA" id="ARBA00023065"/>
    </source>
</evidence>
<keyword evidence="6 10" id="KW-1133">Transmembrane helix</keyword>
<keyword evidence="3 10" id="KW-0813">Transport</keyword>
<dbReference type="PANTHER" id="PTHR43427:SF9">
    <property type="entry name" value="ION-TRANSPORT PROTEIN YFEO-RELATED"/>
    <property type="match status" value="1"/>
</dbReference>
<feature type="transmembrane region" description="Helical" evidence="10">
    <location>
        <begin position="257"/>
        <end position="281"/>
    </location>
</feature>
<keyword evidence="5 10" id="KW-0812">Transmembrane</keyword>
<dbReference type="AlphaFoldDB" id="A0A2L1UKW5"/>
<dbReference type="InterPro" id="IPR001807">
    <property type="entry name" value="ClC"/>
</dbReference>